<keyword evidence="1" id="KW-0378">Hydrolase</keyword>
<dbReference type="InterPro" id="IPR023214">
    <property type="entry name" value="HAD_sf"/>
</dbReference>
<dbReference type="SUPFAM" id="SSF56784">
    <property type="entry name" value="HAD-like"/>
    <property type="match status" value="1"/>
</dbReference>
<dbReference type="Pfam" id="PF12710">
    <property type="entry name" value="HAD"/>
    <property type="match status" value="1"/>
</dbReference>
<proteinExistence type="predicted"/>
<dbReference type="RefSeq" id="WP_169277833.1">
    <property type="nucleotide sequence ID" value="NZ_JABBCP010000007.1"/>
</dbReference>
<name>A0A7X9UD63_9ACTN</name>
<dbReference type="AlphaFoldDB" id="A0A7X9UD63"/>
<reference evidence="1 2" key="1">
    <citation type="submission" date="2020-04" db="EMBL/GenBank/DDBJ databases">
        <title>Collinsella sp. KGMB02528 nov., an anaerobic actinobacterium isolated from human feces.</title>
        <authorList>
            <person name="Han K.-I."/>
            <person name="Eom M.K."/>
            <person name="Kim J.-S."/>
            <person name="Lee K.C."/>
            <person name="Suh M.K."/>
            <person name="Park S.-H."/>
            <person name="Lee J.H."/>
            <person name="Kang S.W."/>
            <person name="Park J.-E."/>
            <person name="Oh B.S."/>
            <person name="Yu S.Y."/>
            <person name="Choi S.-H."/>
            <person name="Lee D.H."/>
            <person name="Yoon H."/>
            <person name="Kim B.-Y."/>
            <person name="Lee J.H."/>
            <person name="Lee J.-S."/>
        </authorList>
    </citation>
    <scope>NUCLEOTIDE SEQUENCE [LARGE SCALE GENOMIC DNA]</scope>
    <source>
        <strain evidence="1 2">KGMB02528</strain>
    </source>
</reference>
<dbReference type="EMBL" id="JABBCP010000007">
    <property type="protein sequence ID" value="NMF56265.1"/>
    <property type="molecule type" value="Genomic_DNA"/>
</dbReference>
<protein>
    <submittedName>
        <fullName evidence="1">HAD family hydrolase</fullName>
    </submittedName>
</protein>
<sequence>MRVFDFDNTIYDGESPYDFYLFSLKYNPKVVRFVPPLAYYGMRYSKEKCTLEELEHAMAKYLKAYLNSFDDIDGMVSAFWDAHMHKIKHWYHPQPDDVIMTGSFDYTMNEIQRRLGIKTMVCSTVNRDTLELEHLNFGTNKVKVFREMFGQDAVPDEFYSDNMIDLPMMKLARRAYLVHGNHIKQVNV</sequence>
<comment type="caution">
    <text evidence="1">The sequence shown here is derived from an EMBL/GenBank/DDBJ whole genome shotgun (WGS) entry which is preliminary data.</text>
</comment>
<organism evidence="1 2">
    <name type="scientific">Collinsella acetigenes</name>
    <dbReference type="NCBI Taxonomy" id="2713419"/>
    <lineage>
        <taxon>Bacteria</taxon>
        <taxon>Bacillati</taxon>
        <taxon>Actinomycetota</taxon>
        <taxon>Coriobacteriia</taxon>
        <taxon>Coriobacteriales</taxon>
        <taxon>Coriobacteriaceae</taxon>
        <taxon>Collinsella</taxon>
    </lineage>
</organism>
<dbReference type="Proteomes" id="UP000546970">
    <property type="component" value="Unassembled WGS sequence"/>
</dbReference>
<dbReference type="GO" id="GO:0016787">
    <property type="term" value="F:hydrolase activity"/>
    <property type="evidence" value="ECO:0007669"/>
    <property type="project" value="UniProtKB-KW"/>
</dbReference>
<evidence type="ECO:0000313" key="1">
    <source>
        <dbReference type="EMBL" id="NMF56265.1"/>
    </source>
</evidence>
<keyword evidence="2" id="KW-1185">Reference proteome</keyword>
<dbReference type="Gene3D" id="1.20.1440.100">
    <property type="entry name" value="SG protein - dephosphorylation function"/>
    <property type="match status" value="1"/>
</dbReference>
<accession>A0A7X9UD63</accession>
<dbReference type="Gene3D" id="3.40.50.1000">
    <property type="entry name" value="HAD superfamily/HAD-like"/>
    <property type="match status" value="1"/>
</dbReference>
<dbReference type="InterPro" id="IPR036412">
    <property type="entry name" value="HAD-like_sf"/>
</dbReference>
<evidence type="ECO:0000313" key="2">
    <source>
        <dbReference type="Proteomes" id="UP000546970"/>
    </source>
</evidence>
<gene>
    <name evidence="1" type="ORF">HF320_08010</name>
</gene>